<dbReference type="EMBL" id="CP002293">
    <property type="protein sequence ID" value="ADP75948.1"/>
    <property type="molecule type" value="Genomic_DNA"/>
</dbReference>
<gene>
    <name evidence="1" type="ORF">GY4MC1_3279</name>
</gene>
<dbReference type="AlphaFoldDB" id="A0A7U3YHN1"/>
<protein>
    <submittedName>
        <fullName evidence="1">Magnesium chelatase, H subunit</fullName>
    </submittedName>
</protein>
<dbReference type="KEGG" id="gmc:GY4MC1_3279"/>
<proteinExistence type="predicted"/>
<name>A0A7U3YHN1_GEOS0</name>
<accession>A0A7U3YHN1</accession>
<sequence>MTGKSLAKKRAGIRREYRSVLKNMNGEELSSTWYGFWNKDEEKMKQAEVAAANLTNEQLIK</sequence>
<reference evidence="1" key="1">
    <citation type="submission" date="2010-10" db="EMBL/GenBank/DDBJ databases">
        <title>Complete sequence of chromosome of Geobacillus sp. Y4.1MC1.</title>
        <authorList>
            <consortium name="US DOE Joint Genome Institute"/>
            <person name="Lucas S."/>
            <person name="Copeland A."/>
            <person name="Lapidus A."/>
            <person name="Cheng J.-F."/>
            <person name="Bruce D."/>
            <person name="Goodwin L."/>
            <person name="Pitluck S."/>
            <person name="Chertkov O."/>
            <person name="Zhang X."/>
            <person name="Detter J.C."/>
            <person name="Han C."/>
            <person name="Tapia R."/>
            <person name="Land M."/>
            <person name="Hauser L."/>
            <person name="Jeffries C."/>
            <person name="Kyrpides N."/>
            <person name="Ivanova N."/>
            <person name="Ovchinnikova G."/>
            <person name="Brumm P."/>
            <person name="Mead D."/>
            <person name="Woyke T."/>
        </authorList>
    </citation>
    <scope>NUCLEOTIDE SEQUENCE [LARGE SCALE GENOMIC DNA]</scope>
    <source>
        <strain evidence="1">Y4.1MC1</strain>
    </source>
</reference>
<evidence type="ECO:0000313" key="1">
    <source>
        <dbReference type="EMBL" id="ADP75948.1"/>
    </source>
</evidence>
<organism evidence="1">
    <name type="scientific">Geobacillus sp. (strain Y4.1MC1)</name>
    <dbReference type="NCBI Taxonomy" id="581103"/>
    <lineage>
        <taxon>Bacteria</taxon>
        <taxon>Bacillati</taxon>
        <taxon>Bacillota</taxon>
        <taxon>Bacilli</taxon>
        <taxon>Bacillales</taxon>
        <taxon>Anoxybacillaceae</taxon>
        <taxon>Geobacillus</taxon>
    </lineage>
</organism>